<dbReference type="GeneID" id="34784747"/>
<sequence length="624" mass="72885">MSDFFLLRTKIGTEICLYDGKLSLSSFEESNDKLERIFCFFSKNVKNTIFICTEDINKNISYIGSCFSNPIYPFGWDVGASKTANSIFDILDHNWLSFPPLNTAADIGQFKISNSTHYARIVGDNLDWEEVNIEPYQGDIPDFARKAKDFFDNLYSDDNQIESLYKILKYDFPTKYKEIIFNSIYFFLKEKDLEKISKLFFLENDFSKTFFSIFYDNFWVEFGIRSCISWNETRQIKNFSGGTLICDETFDFLQHLFEKKEFSSIFHALNFYVRKNIIPTKKACVVTTVRNEGIYLLEWIAWHKVLGFEHIFIYTNDNDDGSDILLENLANIGEITLIKNNMGKNVRPQAKVCVHTFAILEEILDYEWALVIDSDEFLAINHDKFNNVNEYIRWAEKKQTDAIGINWKYMASDESIPYKNSFVTDRRKFIAYHVIGAANNLIKSMSKPNMIMSSTAHNAVCPSRNSISYRLANGYEHRYAHNSSGYSDNPMWADINHHGMIYILHYHYKSSQEFLLRLYRGDVLKEFERKDISITSFDENLVHTFNSQFEKYGPTADNIYFVDKKELSNYIGKLRSIPSINSCISEIIAKTNDRISLIYQYMRENKDNLGEQSKTLFSIIENNL</sequence>
<dbReference type="RefSeq" id="WP_058989014.1">
    <property type="nucleotide sequence ID" value="NZ_LN606600.1"/>
</dbReference>
<dbReference type="SUPFAM" id="SSF53448">
    <property type="entry name" value="Nucleotide-diphospho-sugar transferases"/>
    <property type="match status" value="1"/>
</dbReference>
<keyword evidence="2" id="KW-0812">Transmembrane</keyword>
<protein>
    <recommendedName>
        <fullName evidence="6">Glycosyltransferase family 2 protein</fullName>
    </recommendedName>
</protein>
<gene>
    <name evidence="4" type="ORF">ASN_3816</name>
</gene>
<proteinExistence type="predicted"/>
<dbReference type="PATRIC" id="fig|446692.3.peg.4049"/>
<dbReference type="PANTHER" id="PTHR21461:SF69">
    <property type="entry name" value="GLYCOSYLTRANSFERASE FAMILY 92 PROTEIN"/>
    <property type="match status" value="1"/>
</dbReference>
<organism evidence="4 5">
    <name type="scientific">Acetobacter senegalensis</name>
    <dbReference type="NCBI Taxonomy" id="446692"/>
    <lineage>
        <taxon>Bacteria</taxon>
        <taxon>Pseudomonadati</taxon>
        <taxon>Pseudomonadota</taxon>
        <taxon>Alphaproteobacteria</taxon>
        <taxon>Acetobacterales</taxon>
        <taxon>Acetobacteraceae</taxon>
        <taxon>Acetobacter</taxon>
    </lineage>
</organism>
<evidence type="ECO:0000313" key="5">
    <source>
        <dbReference type="Proteomes" id="UP000056109"/>
    </source>
</evidence>
<dbReference type="GO" id="GO:0005737">
    <property type="term" value="C:cytoplasm"/>
    <property type="evidence" value="ECO:0007669"/>
    <property type="project" value="TreeGrafter"/>
</dbReference>
<keyword evidence="3" id="KW-1133">Transmembrane helix</keyword>
<evidence type="ECO:0000256" key="3">
    <source>
        <dbReference type="ARBA" id="ARBA00022989"/>
    </source>
</evidence>
<dbReference type="Proteomes" id="UP000056109">
    <property type="component" value="Chromosome I"/>
</dbReference>
<evidence type="ECO:0000256" key="2">
    <source>
        <dbReference type="ARBA" id="ARBA00022692"/>
    </source>
</evidence>
<reference evidence="5" key="1">
    <citation type="submission" date="2014-09" db="EMBL/GenBank/DDBJ databases">
        <authorList>
            <person name="Illeghems K.G."/>
        </authorList>
    </citation>
    <scope>NUCLEOTIDE SEQUENCE [LARGE SCALE GENOMIC DNA]</scope>
    <source>
        <strain evidence="5">108B</strain>
    </source>
</reference>
<dbReference type="EMBL" id="LN606600">
    <property type="protein sequence ID" value="CEF43030.1"/>
    <property type="molecule type" value="Genomic_DNA"/>
</dbReference>
<evidence type="ECO:0000256" key="1">
    <source>
        <dbReference type="ARBA" id="ARBA00004167"/>
    </source>
</evidence>
<dbReference type="AlphaFoldDB" id="A0A0U5F187"/>
<dbReference type="GO" id="GO:0016757">
    <property type="term" value="F:glycosyltransferase activity"/>
    <property type="evidence" value="ECO:0007669"/>
    <property type="project" value="TreeGrafter"/>
</dbReference>
<dbReference type="GO" id="GO:0016020">
    <property type="term" value="C:membrane"/>
    <property type="evidence" value="ECO:0007669"/>
    <property type="project" value="UniProtKB-SubCell"/>
</dbReference>
<keyword evidence="3" id="KW-0472">Membrane</keyword>
<evidence type="ECO:0000313" key="4">
    <source>
        <dbReference type="EMBL" id="CEF43030.1"/>
    </source>
</evidence>
<dbReference type="InterPro" id="IPR029044">
    <property type="entry name" value="Nucleotide-diphossugar_trans"/>
</dbReference>
<keyword evidence="5" id="KW-1185">Reference proteome</keyword>
<evidence type="ECO:0008006" key="6">
    <source>
        <dbReference type="Google" id="ProtNLM"/>
    </source>
</evidence>
<comment type="subcellular location">
    <subcellularLocation>
        <location evidence="1">Membrane</location>
        <topology evidence="1">Single-pass membrane protein</topology>
    </subcellularLocation>
</comment>
<accession>A0A0U5F187</accession>
<dbReference type="KEGG" id="asz:ASN_3816"/>
<name>A0A0U5F187_9PROT</name>
<dbReference type="PANTHER" id="PTHR21461">
    <property type="entry name" value="GLYCOSYLTRANSFERASE FAMILY 92 PROTEIN"/>
    <property type="match status" value="1"/>
</dbReference>
<dbReference type="Pfam" id="PF13704">
    <property type="entry name" value="Glyco_tranf_2_4"/>
    <property type="match status" value="1"/>
</dbReference>